<dbReference type="EMBL" id="MSCW01000007">
    <property type="protein sequence ID" value="ONF43632.1"/>
    <property type="molecule type" value="Genomic_DNA"/>
</dbReference>
<feature type="transmembrane region" description="Helical" evidence="6">
    <location>
        <begin position="70"/>
        <end position="90"/>
    </location>
</feature>
<evidence type="ECO:0000256" key="5">
    <source>
        <dbReference type="ARBA" id="ARBA00023136"/>
    </source>
</evidence>
<dbReference type="AlphaFoldDB" id="A0A1V2DSQ4"/>
<keyword evidence="8" id="KW-1185">Reference proteome</keyword>
<evidence type="ECO:0000256" key="6">
    <source>
        <dbReference type="SAM" id="Phobius"/>
    </source>
</evidence>
<gene>
    <name evidence="7" type="ORF">BTO32_12305</name>
</gene>
<proteinExistence type="inferred from homology"/>
<dbReference type="InterPro" id="IPR006696">
    <property type="entry name" value="DUF423"/>
</dbReference>
<dbReference type="Pfam" id="PF04241">
    <property type="entry name" value="DUF423"/>
    <property type="match status" value="1"/>
</dbReference>
<comment type="caution">
    <text evidence="7">The sequence shown here is derived from an EMBL/GenBank/DDBJ whole genome shotgun (WGS) entry which is preliminary data.</text>
</comment>
<feature type="transmembrane region" description="Helical" evidence="6">
    <location>
        <begin position="96"/>
        <end position="120"/>
    </location>
</feature>
<sequence length="126" mass="13129">MRWPLPAGAILGLLAVVAGAFGAHGLRGLVGERQLEVFQTAVSYQMYHALALVLVAVLAGQGWPGRRLAWAAGFHLAGILLFSGSLYLLVLAGQPWLGPVTPLGGLCFMIGWALLAAAGLGRPSTR</sequence>
<evidence type="ECO:0008006" key="9">
    <source>
        <dbReference type="Google" id="ProtNLM"/>
    </source>
</evidence>
<organism evidence="7 8">
    <name type="scientific">Marinobacter lutaoensis</name>
    <dbReference type="NCBI Taxonomy" id="135739"/>
    <lineage>
        <taxon>Bacteria</taxon>
        <taxon>Pseudomonadati</taxon>
        <taxon>Pseudomonadota</taxon>
        <taxon>Gammaproteobacteria</taxon>
        <taxon>Pseudomonadales</taxon>
        <taxon>Marinobacteraceae</taxon>
        <taxon>Marinobacter</taxon>
    </lineage>
</organism>
<evidence type="ECO:0000256" key="3">
    <source>
        <dbReference type="ARBA" id="ARBA00022692"/>
    </source>
</evidence>
<feature type="transmembrane region" description="Helical" evidence="6">
    <location>
        <begin position="46"/>
        <end position="63"/>
    </location>
</feature>
<protein>
    <recommendedName>
        <fullName evidence="9">DUF423 domain-containing protein</fullName>
    </recommendedName>
</protein>
<dbReference type="GO" id="GO:0005886">
    <property type="term" value="C:plasma membrane"/>
    <property type="evidence" value="ECO:0007669"/>
    <property type="project" value="TreeGrafter"/>
</dbReference>
<evidence type="ECO:0000313" key="7">
    <source>
        <dbReference type="EMBL" id="ONF43632.1"/>
    </source>
</evidence>
<comment type="subcellular location">
    <subcellularLocation>
        <location evidence="1">Membrane</location>
        <topology evidence="1">Multi-pass membrane protein</topology>
    </subcellularLocation>
</comment>
<name>A0A1V2DSQ4_9GAMM</name>
<reference evidence="7 8" key="1">
    <citation type="submission" date="2016-12" db="EMBL/GenBank/DDBJ databases">
        <title>Marinobacter lutaoensis whole genome sequencing.</title>
        <authorList>
            <person name="Verma A."/>
            <person name="Krishnamurthi S."/>
        </authorList>
    </citation>
    <scope>NUCLEOTIDE SEQUENCE [LARGE SCALE GENOMIC DNA]</scope>
    <source>
        <strain evidence="7 8">T5054</strain>
    </source>
</reference>
<dbReference type="Proteomes" id="UP000189339">
    <property type="component" value="Unassembled WGS sequence"/>
</dbReference>
<dbReference type="PANTHER" id="PTHR43461">
    <property type="entry name" value="TRANSMEMBRANE PROTEIN 256"/>
    <property type="match status" value="1"/>
</dbReference>
<comment type="similarity">
    <text evidence="2">Belongs to the UPF0382 family.</text>
</comment>
<dbReference type="PANTHER" id="PTHR43461:SF1">
    <property type="entry name" value="TRANSMEMBRANE PROTEIN 256"/>
    <property type="match status" value="1"/>
</dbReference>
<keyword evidence="4 6" id="KW-1133">Transmembrane helix</keyword>
<keyword evidence="3 6" id="KW-0812">Transmembrane</keyword>
<keyword evidence="5 6" id="KW-0472">Membrane</keyword>
<evidence type="ECO:0000256" key="1">
    <source>
        <dbReference type="ARBA" id="ARBA00004141"/>
    </source>
</evidence>
<evidence type="ECO:0000256" key="2">
    <source>
        <dbReference type="ARBA" id="ARBA00009694"/>
    </source>
</evidence>
<evidence type="ECO:0000256" key="4">
    <source>
        <dbReference type="ARBA" id="ARBA00022989"/>
    </source>
</evidence>
<dbReference type="STRING" id="135739.BTO32_12305"/>
<accession>A0A1V2DSQ4</accession>
<evidence type="ECO:0000313" key="8">
    <source>
        <dbReference type="Proteomes" id="UP000189339"/>
    </source>
</evidence>